<dbReference type="KEGG" id="gtr:GLOTRDRAFT_138715"/>
<name>S7Q4K5_GLOTA</name>
<dbReference type="Proteomes" id="UP000030669">
    <property type="component" value="Unassembled WGS sequence"/>
</dbReference>
<gene>
    <name evidence="1" type="ORF">GLOTRDRAFT_138715</name>
</gene>
<dbReference type="HOGENOM" id="CLU_133938_0_0_1"/>
<dbReference type="RefSeq" id="XP_007866149.1">
    <property type="nucleotide sequence ID" value="XM_007867958.1"/>
</dbReference>
<protein>
    <submittedName>
        <fullName evidence="1">Uncharacterized protein</fullName>
    </submittedName>
</protein>
<dbReference type="AlphaFoldDB" id="S7Q4K5"/>
<dbReference type="GeneID" id="19304057"/>
<dbReference type="OrthoDB" id="3304205at2759"/>
<keyword evidence="2" id="KW-1185">Reference proteome</keyword>
<dbReference type="EMBL" id="KB469302">
    <property type="protein sequence ID" value="EPQ54956.1"/>
    <property type="molecule type" value="Genomic_DNA"/>
</dbReference>
<dbReference type="Gene3D" id="2.80.10.50">
    <property type="match status" value="1"/>
</dbReference>
<accession>S7Q4K5</accession>
<evidence type="ECO:0000313" key="2">
    <source>
        <dbReference type="Proteomes" id="UP000030669"/>
    </source>
</evidence>
<reference evidence="1 2" key="1">
    <citation type="journal article" date="2012" name="Science">
        <title>The Paleozoic origin of enzymatic lignin decomposition reconstructed from 31 fungal genomes.</title>
        <authorList>
            <person name="Floudas D."/>
            <person name="Binder M."/>
            <person name="Riley R."/>
            <person name="Barry K."/>
            <person name="Blanchette R.A."/>
            <person name="Henrissat B."/>
            <person name="Martinez A.T."/>
            <person name="Otillar R."/>
            <person name="Spatafora J.W."/>
            <person name="Yadav J.S."/>
            <person name="Aerts A."/>
            <person name="Benoit I."/>
            <person name="Boyd A."/>
            <person name="Carlson A."/>
            <person name="Copeland A."/>
            <person name="Coutinho P.M."/>
            <person name="de Vries R.P."/>
            <person name="Ferreira P."/>
            <person name="Findley K."/>
            <person name="Foster B."/>
            <person name="Gaskell J."/>
            <person name="Glotzer D."/>
            <person name="Gorecki P."/>
            <person name="Heitman J."/>
            <person name="Hesse C."/>
            <person name="Hori C."/>
            <person name="Igarashi K."/>
            <person name="Jurgens J.A."/>
            <person name="Kallen N."/>
            <person name="Kersten P."/>
            <person name="Kohler A."/>
            <person name="Kuees U."/>
            <person name="Kumar T.K.A."/>
            <person name="Kuo A."/>
            <person name="LaButti K."/>
            <person name="Larrondo L.F."/>
            <person name="Lindquist E."/>
            <person name="Ling A."/>
            <person name="Lombard V."/>
            <person name="Lucas S."/>
            <person name="Lundell T."/>
            <person name="Martin R."/>
            <person name="McLaughlin D.J."/>
            <person name="Morgenstern I."/>
            <person name="Morin E."/>
            <person name="Murat C."/>
            <person name="Nagy L.G."/>
            <person name="Nolan M."/>
            <person name="Ohm R.A."/>
            <person name="Patyshakuliyeva A."/>
            <person name="Rokas A."/>
            <person name="Ruiz-Duenas F.J."/>
            <person name="Sabat G."/>
            <person name="Salamov A."/>
            <person name="Samejima M."/>
            <person name="Schmutz J."/>
            <person name="Slot J.C."/>
            <person name="St John F."/>
            <person name="Stenlid J."/>
            <person name="Sun H."/>
            <person name="Sun S."/>
            <person name="Syed K."/>
            <person name="Tsang A."/>
            <person name="Wiebenga A."/>
            <person name="Young D."/>
            <person name="Pisabarro A."/>
            <person name="Eastwood D.C."/>
            <person name="Martin F."/>
            <person name="Cullen D."/>
            <person name="Grigoriev I.V."/>
            <person name="Hibbett D.S."/>
        </authorList>
    </citation>
    <scope>NUCLEOTIDE SEQUENCE [LARGE SCALE GENOMIC DNA]</scope>
    <source>
        <strain evidence="1 2">ATCC 11539</strain>
    </source>
</reference>
<sequence>MSEPLASGEYYIEAGDYTGGSFSSRPLGKDGQFAVVLPKGSPATKWNITSTGAGKYTIAIDQSYARPDGDNISLTMDKRAPFEWTIMRSAPHPPPIGTDNFGINVDAQTQWHYDLGDSAVATKVTLGNVGASIWIHT</sequence>
<organism evidence="1 2">
    <name type="scientific">Gloeophyllum trabeum (strain ATCC 11539 / FP-39264 / Madison 617)</name>
    <name type="common">Brown rot fungus</name>
    <dbReference type="NCBI Taxonomy" id="670483"/>
    <lineage>
        <taxon>Eukaryota</taxon>
        <taxon>Fungi</taxon>
        <taxon>Dikarya</taxon>
        <taxon>Basidiomycota</taxon>
        <taxon>Agaricomycotina</taxon>
        <taxon>Agaricomycetes</taxon>
        <taxon>Gloeophyllales</taxon>
        <taxon>Gloeophyllaceae</taxon>
        <taxon>Gloeophyllum</taxon>
    </lineage>
</organism>
<evidence type="ECO:0000313" key="1">
    <source>
        <dbReference type="EMBL" id="EPQ54956.1"/>
    </source>
</evidence>
<proteinExistence type="predicted"/>